<evidence type="ECO:0000256" key="2">
    <source>
        <dbReference type="PROSITE-ProRule" id="PRU00335"/>
    </source>
</evidence>
<dbReference type="SUPFAM" id="SSF46689">
    <property type="entry name" value="Homeodomain-like"/>
    <property type="match status" value="1"/>
</dbReference>
<dbReference type="Proteomes" id="UP000612362">
    <property type="component" value="Unassembled WGS sequence"/>
</dbReference>
<dbReference type="RefSeq" id="WP_220197315.1">
    <property type="nucleotide sequence ID" value="NZ_BNJF01000003.1"/>
</dbReference>
<keyword evidence="5" id="KW-1185">Reference proteome</keyword>
<accession>A0A8J3MVX6</accession>
<evidence type="ECO:0000256" key="1">
    <source>
        <dbReference type="ARBA" id="ARBA00023125"/>
    </source>
</evidence>
<dbReference type="PANTHER" id="PTHR30328:SF54">
    <property type="entry name" value="HTH-TYPE TRANSCRIPTIONAL REPRESSOR SCO4008"/>
    <property type="match status" value="1"/>
</dbReference>
<dbReference type="InterPro" id="IPR041474">
    <property type="entry name" value="NicS_C"/>
</dbReference>
<protein>
    <recommendedName>
        <fullName evidence="3">HTH tetR-type domain-containing protein</fullName>
    </recommendedName>
</protein>
<dbReference type="PANTHER" id="PTHR30328">
    <property type="entry name" value="TRANSCRIPTIONAL REPRESSOR"/>
    <property type="match status" value="1"/>
</dbReference>
<name>A0A8J3MVX6_9CHLR</name>
<reference evidence="4" key="1">
    <citation type="submission" date="2020-10" db="EMBL/GenBank/DDBJ databases">
        <title>Taxonomic study of unclassified bacteria belonging to the class Ktedonobacteria.</title>
        <authorList>
            <person name="Yabe S."/>
            <person name="Wang C.M."/>
            <person name="Zheng Y."/>
            <person name="Sakai Y."/>
            <person name="Cavaletti L."/>
            <person name="Monciardini P."/>
            <person name="Donadio S."/>
        </authorList>
    </citation>
    <scope>NUCLEOTIDE SEQUENCE</scope>
    <source>
        <strain evidence="4">SOSP1-1</strain>
    </source>
</reference>
<dbReference type="GO" id="GO:0006355">
    <property type="term" value="P:regulation of DNA-templated transcription"/>
    <property type="evidence" value="ECO:0007669"/>
    <property type="project" value="UniProtKB-ARBA"/>
</dbReference>
<evidence type="ECO:0000259" key="3">
    <source>
        <dbReference type="PROSITE" id="PS50977"/>
    </source>
</evidence>
<comment type="caution">
    <text evidence="4">The sequence shown here is derived from an EMBL/GenBank/DDBJ whole genome shotgun (WGS) entry which is preliminary data.</text>
</comment>
<feature type="domain" description="HTH tetR-type" evidence="3">
    <location>
        <begin position="10"/>
        <end position="70"/>
    </location>
</feature>
<dbReference type="Pfam" id="PF00440">
    <property type="entry name" value="TetR_N"/>
    <property type="match status" value="1"/>
</dbReference>
<dbReference type="Gene3D" id="1.10.357.10">
    <property type="entry name" value="Tetracycline Repressor, domain 2"/>
    <property type="match status" value="1"/>
</dbReference>
<dbReference type="InterPro" id="IPR009057">
    <property type="entry name" value="Homeodomain-like_sf"/>
</dbReference>
<sequence length="224" mass="25483">MGQKQKRDSQAAKAAILEAAKEIFARDGFGAARVDAVAEAAGYNKSLIFQYFGDKLGLYKAVVYSCKEQVEDDLITIMQNSIQSDEQINTEQFRSFMASVIRQYFDYQISQPRKVRILAWEMAEGWQTSMLIEPGDGPHCFRNKFKVVSNYLEKARTQGIVRPEIDPQLLVAHVLNMCFFHVLSIPRYQLHFPERDFSSPEALAQAREQIVILVLHGVMASSKI</sequence>
<evidence type="ECO:0000313" key="5">
    <source>
        <dbReference type="Proteomes" id="UP000612362"/>
    </source>
</evidence>
<dbReference type="PROSITE" id="PS50977">
    <property type="entry name" value="HTH_TETR_2"/>
    <property type="match status" value="1"/>
</dbReference>
<dbReference type="GO" id="GO:0003677">
    <property type="term" value="F:DNA binding"/>
    <property type="evidence" value="ECO:0007669"/>
    <property type="project" value="UniProtKB-UniRule"/>
</dbReference>
<evidence type="ECO:0000313" key="4">
    <source>
        <dbReference type="EMBL" id="GHO48103.1"/>
    </source>
</evidence>
<dbReference type="EMBL" id="BNJF01000003">
    <property type="protein sequence ID" value="GHO48103.1"/>
    <property type="molecule type" value="Genomic_DNA"/>
</dbReference>
<dbReference type="InterPro" id="IPR036271">
    <property type="entry name" value="Tet_transcr_reg_TetR-rel_C_sf"/>
</dbReference>
<organism evidence="4 5">
    <name type="scientific">Ktedonospora formicarum</name>
    <dbReference type="NCBI Taxonomy" id="2778364"/>
    <lineage>
        <taxon>Bacteria</taxon>
        <taxon>Bacillati</taxon>
        <taxon>Chloroflexota</taxon>
        <taxon>Ktedonobacteria</taxon>
        <taxon>Ktedonobacterales</taxon>
        <taxon>Ktedonobacteraceae</taxon>
        <taxon>Ktedonospora</taxon>
    </lineage>
</organism>
<feature type="DNA-binding region" description="H-T-H motif" evidence="2">
    <location>
        <begin position="33"/>
        <end position="52"/>
    </location>
</feature>
<gene>
    <name evidence="4" type="ORF">KSX_62660</name>
</gene>
<dbReference type="Pfam" id="PF17938">
    <property type="entry name" value="TetR_C_29"/>
    <property type="match status" value="1"/>
</dbReference>
<proteinExistence type="predicted"/>
<dbReference type="InterPro" id="IPR001647">
    <property type="entry name" value="HTH_TetR"/>
</dbReference>
<dbReference type="PRINTS" id="PR00455">
    <property type="entry name" value="HTHTETR"/>
</dbReference>
<dbReference type="AlphaFoldDB" id="A0A8J3MVX6"/>
<dbReference type="SUPFAM" id="SSF48498">
    <property type="entry name" value="Tetracyclin repressor-like, C-terminal domain"/>
    <property type="match status" value="1"/>
</dbReference>
<keyword evidence="1 2" id="KW-0238">DNA-binding</keyword>
<dbReference type="InterPro" id="IPR050109">
    <property type="entry name" value="HTH-type_TetR-like_transc_reg"/>
</dbReference>